<feature type="non-terminal residue" evidence="1">
    <location>
        <position position="50"/>
    </location>
</feature>
<dbReference type="EMBL" id="BARV01007697">
    <property type="protein sequence ID" value="GAI11480.1"/>
    <property type="molecule type" value="Genomic_DNA"/>
</dbReference>
<name>X1M9Y5_9ZZZZ</name>
<proteinExistence type="predicted"/>
<sequence length="50" mass="6045">MDLSRLRLEKVLIVGLTPYFLEKPVFWFEENLRKILEARKTQSFFEDNAL</sequence>
<dbReference type="AlphaFoldDB" id="X1M9Y5"/>
<accession>X1M9Y5</accession>
<protein>
    <submittedName>
        <fullName evidence="1">Uncharacterized protein</fullName>
    </submittedName>
</protein>
<gene>
    <name evidence="1" type="ORF">S06H3_15625</name>
</gene>
<evidence type="ECO:0000313" key="1">
    <source>
        <dbReference type="EMBL" id="GAI11480.1"/>
    </source>
</evidence>
<organism evidence="1">
    <name type="scientific">marine sediment metagenome</name>
    <dbReference type="NCBI Taxonomy" id="412755"/>
    <lineage>
        <taxon>unclassified sequences</taxon>
        <taxon>metagenomes</taxon>
        <taxon>ecological metagenomes</taxon>
    </lineage>
</organism>
<reference evidence="1" key="1">
    <citation type="journal article" date="2014" name="Front. Microbiol.">
        <title>High frequency of phylogenetically diverse reductive dehalogenase-homologous genes in deep subseafloor sedimentary metagenomes.</title>
        <authorList>
            <person name="Kawai M."/>
            <person name="Futagami T."/>
            <person name="Toyoda A."/>
            <person name="Takaki Y."/>
            <person name="Nishi S."/>
            <person name="Hori S."/>
            <person name="Arai W."/>
            <person name="Tsubouchi T."/>
            <person name="Morono Y."/>
            <person name="Uchiyama I."/>
            <person name="Ito T."/>
            <person name="Fujiyama A."/>
            <person name="Inagaki F."/>
            <person name="Takami H."/>
        </authorList>
    </citation>
    <scope>NUCLEOTIDE SEQUENCE</scope>
    <source>
        <strain evidence="1">Expedition CK06-06</strain>
    </source>
</reference>
<comment type="caution">
    <text evidence="1">The sequence shown here is derived from an EMBL/GenBank/DDBJ whole genome shotgun (WGS) entry which is preliminary data.</text>
</comment>